<sequence length="179" mass="18979">MKPGIALALLLVAPLASAQVYKCKGASGETTYSQSPCAAGAEPMKLRSNRAASESVGELANRTAVYRTTEMNDAGIAERNCLQSEQSRIYGPFESRSQAVNQQVADLNRQLAAASSNLAGATSESGIRAQISSLQQSLSSERTSADSQMSTARERCSSARRGREKEVHEKYSNAPASSS</sequence>
<evidence type="ECO:0000313" key="7">
    <source>
        <dbReference type="Proteomes" id="UP000749453"/>
    </source>
</evidence>
<reference evidence="5" key="2">
    <citation type="submission" date="2021-01" db="EMBL/GenBank/DDBJ databases">
        <authorList>
            <person name="Yu Y."/>
        </authorList>
    </citation>
    <scope>NUCLEOTIDE SEQUENCE</scope>
    <source>
        <strain evidence="5">As-5</strain>
        <strain evidence="6">As-6</strain>
    </source>
</reference>
<dbReference type="EMBL" id="JAFFTA010000018">
    <property type="protein sequence ID" value="MBM9914228.1"/>
    <property type="molecule type" value="Genomic_DNA"/>
</dbReference>
<name>A0AAW4GIE2_9GAMM</name>
<dbReference type="Pfam" id="PF13511">
    <property type="entry name" value="DUF4124"/>
    <property type="match status" value="1"/>
</dbReference>
<feature type="region of interest" description="Disordered" evidence="2">
    <location>
        <begin position="132"/>
        <end position="179"/>
    </location>
</feature>
<protein>
    <submittedName>
        <fullName evidence="5">DUF4124 domain-containing protein</fullName>
    </submittedName>
</protein>
<evidence type="ECO:0000313" key="8">
    <source>
        <dbReference type="Proteomes" id="UP000784064"/>
    </source>
</evidence>
<dbReference type="EMBL" id="JAFFTB010000027">
    <property type="protein sequence ID" value="MBM9939547.1"/>
    <property type="molecule type" value="Genomic_DNA"/>
</dbReference>
<proteinExistence type="predicted"/>
<evidence type="ECO:0000256" key="2">
    <source>
        <dbReference type="SAM" id="MobiDB-lite"/>
    </source>
</evidence>
<gene>
    <name evidence="5" type="ORF">JJW18_12185</name>
    <name evidence="6" type="ORF">JJW19_15445</name>
</gene>
<dbReference type="InterPro" id="IPR025392">
    <property type="entry name" value="DUF4124"/>
</dbReference>
<keyword evidence="3" id="KW-0732">Signal</keyword>
<accession>A0AAW4GIE2</accession>
<dbReference type="AlphaFoldDB" id="A0AAW4GIE2"/>
<dbReference type="Proteomes" id="UP000749453">
    <property type="component" value="Unassembled WGS sequence"/>
</dbReference>
<evidence type="ECO:0000256" key="1">
    <source>
        <dbReference type="SAM" id="Coils"/>
    </source>
</evidence>
<feature type="domain" description="DUF4124" evidence="4">
    <location>
        <begin position="7"/>
        <end position="55"/>
    </location>
</feature>
<feature type="signal peptide" evidence="3">
    <location>
        <begin position="1"/>
        <end position="18"/>
    </location>
</feature>
<feature type="compositionally biased region" description="Polar residues" evidence="2">
    <location>
        <begin position="141"/>
        <end position="151"/>
    </location>
</feature>
<feature type="chain" id="PRO_5043576827" evidence="3">
    <location>
        <begin position="19"/>
        <end position="179"/>
    </location>
</feature>
<evidence type="ECO:0000256" key="3">
    <source>
        <dbReference type="SAM" id="SignalP"/>
    </source>
</evidence>
<comment type="caution">
    <text evidence="5">The sequence shown here is derived from an EMBL/GenBank/DDBJ whole genome shotgun (WGS) entry which is preliminary data.</text>
</comment>
<dbReference type="Proteomes" id="UP000784064">
    <property type="component" value="Unassembled WGS sequence"/>
</dbReference>
<feature type="compositionally biased region" description="Basic and acidic residues" evidence="2">
    <location>
        <begin position="152"/>
        <end position="171"/>
    </location>
</feature>
<reference evidence="7" key="1">
    <citation type="submission" date="2021-01" db="EMBL/GenBank/DDBJ databases">
        <title>Stenotrophomonas maltophilia.</title>
        <authorList>
            <person name="Yu Y."/>
        </authorList>
    </citation>
    <scope>NUCLEOTIDE SEQUENCE [LARGE SCALE GENOMIC DNA]</scope>
    <source>
        <strain evidence="7">As-6</strain>
    </source>
</reference>
<feature type="coiled-coil region" evidence="1">
    <location>
        <begin position="97"/>
        <end position="124"/>
    </location>
</feature>
<keyword evidence="7" id="KW-1185">Reference proteome</keyword>
<evidence type="ECO:0000259" key="4">
    <source>
        <dbReference type="Pfam" id="PF13511"/>
    </source>
</evidence>
<organism evidence="5 8">
    <name type="scientific">Stenotrophomonas lactitubi</name>
    <dbReference type="NCBI Taxonomy" id="2045214"/>
    <lineage>
        <taxon>Bacteria</taxon>
        <taxon>Pseudomonadati</taxon>
        <taxon>Pseudomonadota</taxon>
        <taxon>Gammaproteobacteria</taxon>
        <taxon>Lysobacterales</taxon>
        <taxon>Lysobacteraceae</taxon>
        <taxon>Stenotrophomonas</taxon>
    </lineage>
</organism>
<evidence type="ECO:0000313" key="6">
    <source>
        <dbReference type="EMBL" id="MBM9939547.1"/>
    </source>
</evidence>
<evidence type="ECO:0000313" key="5">
    <source>
        <dbReference type="EMBL" id="MBM9914228.1"/>
    </source>
</evidence>
<keyword evidence="1" id="KW-0175">Coiled coil</keyword>